<dbReference type="EMBL" id="DSGT01000012">
    <property type="protein sequence ID" value="HEW53447.1"/>
    <property type="molecule type" value="Genomic_DNA"/>
</dbReference>
<dbReference type="AlphaFoldDB" id="A0A7C2VMP6"/>
<reference evidence="1" key="1">
    <citation type="journal article" date="2020" name="mSystems">
        <title>Genome- and Community-Level Interaction Insights into Carbon Utilization and Element Cycling Functions of Hydrothermarchaeota in Hydrothermal Sediment.</title>
        <authorList>
            <person name="Zhou Z."/>
            <person name="Liu Y."/>
            <person name="Xu W."/>
            <person name="Pan J."/>
            <person name="Luo Z.H."/>
            <person name="Li M."/>
        </authorList>
    </citation>
    <scope>NUCLEOTIDE SEQUENCE [LARGE SCALE GENOMIC DNA]</scope>
    <source>
        <strain evidence="1">SpSt-16</strain>
    </source>
</reference>
<evidence type="ECO:0000313" key="1">
    <source>
        <dbReference type="EMBL" id="HEW53447.1"/>
    </source>
</evidence>
<sequence>MSIRIKNVCLDYGCDYVIARSFLDSFYYVKIVCKQAQLDDVNNRLSSELSKHSNVISWVKTEIIEVK</sequence>
<proteinExistence type="predicted"/>
<name>A0A7C2VMP6_9CREN</name>
<gene>
    <name evidence="1" type="ORF">ENO77_04740</name>
</gene>
<comment type="caution">
    <text evidence="1">The sequence shown here is derived from an EMBL/GenBank/DDBJ whole genome shotgun (WGS) entry which is preliminary data.</text>
</comment>
<organism evidence="1">
    <name type="scientific">Ignisphaera aggregans</name>
    <dbReference type="NCBI Taxonomy" id="334771"/>
    <lineage>
        <taxon>Archaea</taxon>
        <taxon>Thermoproteota</taxon>
        <taxon>Thermoprotei</taxon>
        <taxon>Desulfurococcales</taxon>
        <taxon>Desulfurococcaceae</taxon>
        <taxon>Ignisphaera</taxon>
    </lineage>
</organism>
<protein>
    <submittedName>
        <fullName evidence="1">Uncharacterized protein</fullName>
    </submittedName>
</protein>
<accession>A0A7C2VMP6</accession>